<keyword evidence="2" id="KW-1185">Reference proteome</keyword>
<dbReference type="Proteomes" id="UP000499080">
    <property type="component" value="Unassembled WGS sequence"/>
</dbReference>
<accession>A0A4Y2DCV4</accession>
<comment type="caution">
    <text evidence="1">The sequence shown here is derived from an EMBL/GenBank/DDBJ whole genome shotgun (WGS) entry which is preliminary data.</text>
</comment>
<evidence type="ECO:0000313" key="2">
    <source>
        <dbReference type="Proteomes" id="UP000499080"/>
    </source>
</evidence>
<gene>
    <name evidence="1" type="ORF">AVEN_152384_1</name>
</gene>
<evidence type="ECO:0000313" key="1">
    <source>
        <dbReference type="EMBL" id="GBM13957.1"/>
    </source>
</evidence>
<name>A0A4Y2DCV4_ARAVE</name>
<sequence length="164" mass="18936">MWMRRAYAECPLDVRESLTAQYFVDAIRDEDTQHSTRLMDAKDLKSCLAYSIKYEAGKTVSKTSRYGVTEVPRQFRYSLKDISCQVSQKDVLVAATLIELEREAISVRFLNLNTKSKILDKGAVIETCEQVMDIVACPQEFSGAQILRQHWRILKYLMKNSEQQ</sequence>
<dbReference type="AlphaFoldDB" id="A0A4Y2DCV4"/>
<reference evidence="1 2" key="1">
    <citation type="journal article" date="2019" name="Sci. Rep.">
        <title>Orb-weaving spider Araneus ventricosus genome elucidates the spidroin gene catalogue.</title>
        <authorList>
            <person name="Kono N."/>
            <person name="Nakamura H."/>
            <person name="Ohtoshi R."/>
            <person name="Moran D.A.P."/>
            <person name="Shinohara A."/>
            <person name="Yoshida Y."/>
            <person name="Fujiwara M."/>
            <person name="Mori M."/>
            <person name="Tomita M."/>
            <person name="Arakawa K."/>
        </authorList>
    </citation>
    <scope>NUCLEOTIDE SEQUENCE [LARGE SCALE GENOMIC DNA]</scope>
</reference>
<proteinExistence type="predicted"/>
<protein>
    <submittedName>
        <fullName evidence="1">Uncharacterized protein</fullName>
    </submittedName>
</protein>
<organism evidence="1 2">
    <name type="scientific">Araneus ventricosus</name>
    <name type="common">Orbweaver spider</name>
    <name type="synonym">Epeira ventricosa</name>
    <dbReference type="NCBI Taxonomy" id="182803"/>
    <lineage>
        <taxon>Eukaryota</taxon>
        <taxon>Metazoa</taxon>
        <taxon>Ecdysozoa</taxon>
        <taxon>Arthropoda</taxon>
        <taxon>Chelicerata</taxon>
        <taxon>Arachnida</taxon>
        <taxon>Araneae</taxon>
        <taxon>Araneomorphae</taxon>
        <taxon>Entelegynae</taxon>
        <taxon>Araneoidea</taxon>
        <taxon>Araneidae</taxon>
        <taxon>Araneus</taxon>
    </lineage>
</organism>
<dbReference type="EMBL" id="BGPR01000336">
    <property type="protein sequence ID" value="GBM13957.1"/>
    <property type="molecule type" value="Genomic_DNA"/>
</dbReference>